<evidence type="ECO:0000313" key="2">
    <source>
        <dbReference type="Proteomes" id="UP000887575"/>
    </source>
</evidence>
<dbReference type="AlphaFoldDB" id="A0AAF3FQ16"/>
<feature type="compositionally biased region" description="Basic and acidic residues" evidence="1">
    <location>
        <begin position="69"/>
        <end position="79"/>
    </location>
</feature>
<evidence type="ECO:0000256" key="1">
    <source>
        <dbReference type="SAM" id="MobiDB-lite"/>
    </source>
</evidence>
<feature type="region of interest" description="Disordered" evidence="1">
    <location>
        <begin position="69"/>
        <end position="137"/>
    </location>
</feature>
<organism evidence="2 3">
    <name type="scientific">Mesorhabditis belari</name>
    <dbReference type="NCBI Taxonomy" id="2138241"/>
    <lineage>
        <taxon>Eukaryota</taxon>
        <taxon>Metazoa</taxon>
        <taxon>Ecdysozoa</taxon>
        <taxon>Nematoda</taxon>
        <taxon>Chromadorea</taxon>
        <taxon>Rhabditida</taxon>
        <taxon>Rhabditina</taxon>
        <taxon>Rhabditomorpha</taxon>
        <taxon>Rhabditoidea</taxon>
        <taxon>Rhabditidae</taxon>
        <taxon>Mesorhabditinae</taxon>
        <taxon>Mesorhabditis</taxon>
    </lineage>
</organism>
<proteinExistence type="predicted"/>
<protein>
    <submittedName>
        <fullName evidence="3">Uncharacterized protein</fullName>
    </submittedName>
</protein>
<feature type="compositionally biased region" description="Basic and acidic residues" evidence="1">
    <location>
        <begin position="34"/>
        <end position="47"/>
    </location>
</feature>
<sequence length="137" mass="15203">MAEKETPESQQEFSDVVSVCDDFEVIEPDIGSDPVRRSFHDDLESEKTPTASPTQSVFLNTMSIEGSEKSFCDLEDPSHSKSGHQAADRRIRGQNGGNADEARSRSPSKRHPPRKTRKSEGRAPSQHHRENAVDGTK</sequence>
<accession>A0AAF3FQ16</accession>
<feature type="compositionally biased region" description="Basic residues" evidence="1">
    <location>
        <begin position="106"/>
        <end position="117"/>
    </location>
</feature>
<feature type="compositionally biased region" description="Polar residues" evidence="1">
    <location>
        <begin position="48"/>
        <end position="57"/>
    </location>
</feature>
<feature type="region of interest" description="Disordered" evidence="1">
    <location>
        <begin position="25"/>
        <end position="57"/>
    </location>
</feature>
<keyword evidence="2" id="KW-1185">Reference proteome</keyword>
<name>A0AAF3FQ16_9BILA</name>
<dbReference type="Proteomes" id="UP000887575">
    <property type="component" value="Unassembled WGS sequence"/>
</dbReference>
<dbReference type="WBParaSite" id="MBELARI_LOCUS8166">
    <property type="protein sequence ID" value="MBELARI_LOCUS8166"/>
    <property type="gene ID" value="MBELARI_LOCUS8166"/>
</dbReference>
<evidence type="ECO:0000313" key="3">
    <source>
        <dbReference type="WBParaSite" id="MBELARI_LOCUS8166"/>
    </source>
</evidence>
<feature type="compositionally biased region" description="Basic and acidic residues" evidence="1">
    <location>
        <begin position="127"/>
        <end position="137"/>
    </location>
</feature>
<reference evidence="3" key="1">
    <citation type="submission" date="2024-02" db="UniProtKB">
        <authorList>
            <consortium name="WormBaseParasite"/>
        </authorList>
    </citation>
    <scope>IDENTIFICATION</scope>
</reference>